<dbReference type="GO" id="GO:0005829">
    <property type="term" value="C:cytosol"/>
    <property type="evidence" value="ECO:0007669"/>
    <property type="project" value="TreeGrafter"/>
</dbReference>
<dbReference type="PANTHER" id="PTHR48111">
    <property type="entry name" value="REGULATOR OF RPOS"/>
    <property type="match status" value="1"/>
</dbReference>
<comment type="caution">
    <text evidence="6">Lacks conserved residue(s) required for the propagation of feature annotation.</text>
</comment>
<evidence type="ECO:0000256" key="4">
    <source>
        <dbReference type="ARBA" id="ARBA00023125"/>
    </source>
</evidence>
<dbReference type="Gene3D" id="1.10.10.10">
    <property type="entry name" value="Winged helix-like DNA-binding domain superfamily/Winged helix DNA-binding domain"/>
    <property type="match status" value="1"/>
</dbReference>
<name>A0A9W6GVV0_9HYPH</name>
<evidence type="ECO:0000259" key="9">
    <source>
        <dbReference type="PROSITE" id="PS51755"/>
    </source>
</evidence>
<evidence type="ECO:0000256" key="2">
    <source>
        <dbReference type="ARBA" id="ARBA00023012"/>
    </source>
</evidence>
<dbReference type="SMART" id="SM00862">
    <property type="entry name" value="Trans_reg_C"/>
    <property type="match status" value="1"/>
</dbReference>
<dbReference type="Gene3D" id="3.40.50.2300">
    <property type="match status" value="1"/>
</dbReference>
<feature type="domain" description="Response regulatory" evidence="8">
    <location>
        <begin position="6"/>
        <end position="119"/>
    </location>
</feature>
<evidence type="ECO:0000256" key="3">
    <source>
        <dbReference type="ARBA" id="ARBA00023015"/>
    </source>
</evidence>
<accession>A0A9W6GVV0</accession>
<dbReference type="GO" id="GO:0006355">
    <property type="term" value="P:regulation of DNA-templated transcription"/>
    <property type="evidence" value="ECO:0007669"/>
    <property type="project" value="InterPro"/>
</dbReference>
<organism evidence="10 11">
    <name type="scientific">Methylocystis echinoides</name>
    <dbReference type="NCBI Taxonomy" id="29468"/>
    <lineage>
        <taxon>Bacteria</taxon>
        <taxon>Pseudomonadati</taxon>
        <taxon>Pseudomonadota</taxon>
        <taxon>Alphaproteobacteria</taxon>
        <taxon>Hyphomicrobiales</taxon>
        <taxon>Methylocystaceae</taxon>
        <taxon>Methylocystis</taxon>
    </lineage>
</organism>
<dbReference type="SUPFAM" id="SSF52172">
    <property type="entry name" value="CheY-like"/>
    <property type="match status" value="1"/>
</dbReference>
<evidence type="ECO:0000256" key="6">
    <source>
        <dbReference type="PROSITE-ProRule" id="PRU00169"/>
    </source>
</evidence>
<dbReference type="SUPFAM" id="SSF46894">
    <property type="entry name" value="C-terminal effector domain of the bipartite response regulators"/>
    <property type="match status" value="1"/>
</dbReference>
<evidence type="ECO:0000259" key="8">
    <source>
        <dbReference type="PROSITE" id="PS50110"/>
    </source>
</evidence>
<evidence type="ECO:0000256" key="7">
    <source>
        <dbReference type="PROSITE-ProRule" id="PRU01091"/>
    </source>
</evidence>
<keyword evidence="3" id="KW-0805">Transcription regulation</keyword>
<dbReference type="Pfam" id="PF00072">
    <property type="entry name" value="Response_reg"/>
    <property type="match status" value="1"/>
</dbReference>
<dbReference type="PANTHER" id="PTHR48111:SF1">
    <property type="entry name" value="TWO-COMPONENT RESPONSE REGULATOR ORR33"/>
    <property type="match status" value="1"/>
</dbReference>
<dbReference type="PROSITE" id="PS51755">
    <property type="entry name" value="OMPR_PHOB"/>
    <property type="match status" value="1"/>
</dbReference>
<dbReference type="AlphaFoldDB" id="A0A9W6GVV0"/>
<gene>
    <name evidence="10" type="ORF">LMG27198_28120</name>
</gene>
<dbReference type="PROSITE" id="PS50110">
    <property type="entry name" value="RESPONSE_REGULATORY"/>
    <property type="match status" value="1"/>
</dbReference>
<protein>
    <submittedName>
        <fullName evidence="10">DNA-binding response regulator</fullName>
    </submittedName>
</protein>
<dbReference type="EMBL" id="BSEC01000001">
    <property type="protein sequence ID" value="GLI93820.1"/>
    <property type="molecule type" value="Genomic_DNA"/>
</dbReference>
<reference evidence="10" key="1">
    <citation type="journal article" date="2023" name="Int. J. Syst. Evol. Microbiol.">
        <title>Methylocystis iwaonis sp. nov., a type II methane-oxidizing bacterium from surface soil of a rice paddy field in Japan, and emended description of the genus Methylocystis (ex Whittenbury et al. 1970) Bowman et al. 1993.</title>
        <authorList>
            <person name="Kaise H."/>
            <person name="Sawadogo J.B."/>
            <person name="Alam M.S."/>
            <person name="Ueno C."/>
            <person name="Dianou D."/>
            <person name="Shinjo R."/>
            <person name="Asakawa S."/>
        </authorList>
    </citation>
    <scope>NUCLEOTIDE SEQUENCE</scope>
    <source>
        <strain evidence="10">LMG27198</strain>
    </source>
</reference>
<dbReference type="InterPro" id="IPR001789">
    <property type="entry name" value="Sig_transdc_resp-reg_receiver"/>
</dbReference>
<keyword evidence="11" id="KW-1185">Reference proteome</keyword>
<sequence length="263" mass="29773">MLLEQRVLIVDEQKEVNSEMEAFLLNRGFLVQAAGDLSRASRAVMDDDYSTIIVNIDTSRTNSLRQLRELREVTDAIIIVSTHNPDEYDRVLCLEMAVDDYLVRPYSARELLARIHANARRYAQAMHLKGNKDPLSAAQTDDSYNVALNSAKASRPGKLSLPGLVFNGDGTDLTTTDGREIPLTKLEHALFRLLVVNSDREVTVEDISRQIYRGPCTDGNRSKLTMLVHRLRNKLKKYALRERLIVCSHNKGYRFNATLEKVA</sequence>
<keyword evidence="4 7" id="KW-0238">DNA-binding</keyword>
<dbReference type="InterPro" id="IPR036388">
    <property type="entry name" value="WH-like_DNA-bd_sf"/>
</dbReference>
<dbReference type="InterPro" id="IPR039420">
    <property type="entry name" value="WalR-like"/>
</dbReference>
<dbReference type="GO" id="GO:0000976">
    <property type="term" value="F:transcription cis-regulatory region binding"/>
    <property type="evidence" value="ECO:0007669"/>
    <property type="project" value="TreeGrafter"/>
</dbReference>
<dbReference type="Gene3D" id="6.10.250.690">
    <property type="match status" value="1"/>
</dbReference>
<dbReference type="GO" id="GO:0032993">
    <property type="term" value="C:protein-DNA complex"/>
    <property type="evidence" value="ECO:0007669"/>
    <property type="project" value="TreeGrafter"/>
</dbReference>
<dbReference type="Pfam" id="PF00486">
    <property type="entry name" value="Trans_reg_C"/>
    <property type="match status" value="1"/>
</dbReference>
<keyword evidence="5" id="KW-0804">Transcription</keyword>
<keyword evidence="1" id="KW-0597">Phosphoprotein</keyword>
<dbReference type="SMART" id="SM00448">
    <property type="entry name" value="REC"/>
    <property type="match status" value="1"/>
</dbReference>
<dbReference type="InterPro" id="IPR016032">
    <property type="entry name" value="Sig_transdc_resp-reg_C-effctor"/>
</dbReference>
<keyword evidence="2" id="KW-0902">Two-component regulatory system</keyword>
<evidence type="ECO:0000313" key="10">
    <source>
        <dbReference type="EMBL" id="GLI93820.1"/>
    </source>
</evidence>
<dbReference type="Proteomes" id="UP001144323">
    <property type="component" value="Unassembled WGS sequence"/>
</dbReference>
<evidence type="ECO:0000256" key="1">
    <source>
        <dbReference type="ARBA" id="ARBA00022553"/>
    </source>
</evidence>
<proteinExistence type="predicted"/>
<dbReference type="InterPro" id="IPR011006">
    <property type="entry name" value="CheY-like_superfamily"/>
</dbReference>
<evidence type="ECO:0000256" key="5">
    <source>
        <dbReference type="ARBA" id="ARBA00023163"/>
    </source>
</evidence>
<dbReference type="GO" id="GO:0000156">
    <property type="term" value="F:phosphorelay response regulator activity"/>
    <property type="evidence" value="ECO:0007669"/>
    <property type="project" value="TreeGrafter"/>
</dbReference>
<comment type="caution">
    <text evidence="10">The sequence shown here is derived from an EMBL/GenBank/DDBJ whole genome shotgun (WGS) entry which is preliminary data.</text>
</comment>
<dbReference type="InterPro" id="IPR001867">
    <property type="entry name" value="OmpR/PhoB-type_DNA-bd"/>
</dbReference>
<feature type="domain" description="OmpR/PhoB-type" evidence="9">
    <location>
        <begin position="156"/>
        <end position="257"/>
    </location>
</feature>
<feature type="DNA-binding region" description="OmpR/PhoB-type" evidence="7">
    <location>
        <begin position="156"/>
        <end position="257"/>
    </location>
</feature>
<evidence type="ECO:0000313" key="11">
    <source>
        <dbReference type="Proteomes" id="UP001144323"/>
    </source>
</evidence>